<dbReference type="SMART" id="SM00869">
    <property type="entry name" value="Autotransporter"/>
    <property type="match status" value="1"/>
</dbReference>
<dbReference type="InterPro" id="IPR005546">
    <property type="entry name" value="Autotransporte_beta"/>
</dbReference>
<keyword evidence="3" id="KW-1185">Reference proteome</keyword>
<accession>A0A1G8NYL2</accession>
<proteinExistence type="predicted"/>
<gene>
    <name evidence="2" type="ORF">SAMN05421850_1061</name>
</gene>
<dbReference type="InterPro" id="IPR036709">
    <property type="entry name" value="Autotransporte_beta_dom_sf"/>
</dbReference>
<feature type="domain" description="Autotransporter" evidence="1">
    <location>
        <begin position="1"/>
        <end position="249"/>
    </location>
</feature>
<dbReference type="SUPFAM" id="SSF103515">
    <property type="entry name" value="Autotransporter"/>
    <property type="match status" value="1"/>
</dbReference>
<evidence type="ECO:0000259" key="1">
    <source>
        <dbReference type="PROSITE" id="PS51208"/>
    </source>
</evidence>
<name>A0A1G8NYL2_9RHOB</name>
<dbReference type="EMBL" id="FNEB01000006">
    <property type="protein sequence ID" value="SDI85078.1"/>
    <property type="molecule type" value="Genomic_DNA"/>
</dbReference>
<sequence>METKTGLAGIEKRLDSTRSVGVIAGYSDATADIDSTRGEVDGSGFFLAAFGRTAFGEGGAAQAMIGFQDLSFDTTRNVMGQTALGSTDGSQLFALVEGEYMFDKGGFRFGPTGSFEMYDMSIDAFDETGAGAWNLSVGDQDASFIVMSLGMRGEYKLADGDRAPLLSGAVSYNRSSGSDRLASTGFVGLPFGGTPVDGMDMDWVSLELGVSAHIGRPGGKETRVNAGYVGNFGSDYEGHAVQLSLSIQF</sequence>
<organism evidence="2 3">
    <name type="scientific">Lutimaribacter saemankumensis</name>
    <dbReference type="NCBI Taxonomy" id="490829"/>
    <lineage>
        <taxon>Bacteria</taxon>
        <taxon>Pseudomonadati</taxon>
        <taxon>Pseudomonadota</taxon>
        <taxon>Alphaproteobacteria</taxon>
        <taxon>Rhodobacterales</taxon>
        <taxon>Roseobacteraceae</taxon>
        <taxon>Lutimaribacter</taxon>
    </lineage>
</organism>
<evidence type="ECO:0000313" key="3">
    <source>
        <dbReference type="Proteomes" id="UP000199340"/>
    </source>
</evidence>
<reference evidence="2 3" key="1">
    <citation type="submission" date="2016-10" db="EMBL/GenBank/DDBJ databases">
        <authorList>
            <person name="de Groot N.N."/>
        </authorList>
    </citation>
    <scope>NUCLEOTIDE SEQUENCE [LARGE SCALE GENOMIC DNA]</scope>
    <source>
        <strain evidence="2 3">DSM 28010</strain>
    </source>
</reference>
<dbReference type="Pfam" id="PF03797">
    <property type="entry name" value="Autotransporter"/>
    <property type="match status" value="1"/>
</dbReference>
<dbReference type="OrthoDB" id="7486720at2"/>
<dbReference type="Gene3D" id="2.40.128.130">
    <property type="entry name" value="Autotransporter beta-domain"/>
    <property type="match status" value="1"/>
</dbReference>
<evidence type="ECO:0000313" key="2">
    <source>
        <dbReference type="EMBL" id="SDI85078.1"/>
    </source>
</evidence>
<dbReference type="Proteomes" id="UP000199340">
    <property type="component" value="Unassembled WGS sequence"/>
</dbReference>
<dbReference type="PROSITE" id="PS51208">
    <property type="entry name" value="AUTOTRANSPORTER"/>
    <property type="match status" value="1"/>
</dbReference>
<protein>
    <submittedName>
        <fullName evidence="2">Outer membrane autotransporter barrel domain-containing protein</fullName>
    </submittedName>
</protein>
<dbReference type="AlphaFoldDB" id="A0A1G8NYL2"/>